<feature type="signal peptide" evidence="3">
    <location>
        <begin position="1"/>
        <end position="18"/>
    </location>
</feature>
<keyword evidence="1" id="KW-0677">Repeat</keyword>
<proteinExistence type="predicted"/>
<keyword evidence="5" id="KW-1185">Reference proteome</keyword>
<keyword evidence="3" id="KW-0732">Signal</keyword>
<dbReference type="InterPro" id="IPR011990">
    <property type="entry name" value="TPR-like_helical_dom_sf"/>
</dbReference>
<name>A0ABN9SA45_9DINO</name>
<evidence type="ECO:0000256" key="3">
    <source>
        <dbReference type="SAM" id="SignalP"/>
    </source>
</evidence>
<dbReference type="Pfam" id="PF13812">
    <property type="entry name" value="PPR_3"/>
    <property type="match status" value="1"/>
</dbReference>
<evidence type="ECO:0000256" key="2">
    <source>
        <dbReference type="PROSITE-ProRule" id="PRU00708"/>
    </source>
</evidence>
<dbReference type="PANTHER" id="PTHR47447">
    <property type="entry name" value="OS03G0856100 PROTEIN"/>
    <property type="match status" value="1"/>
</dbReference>
<sequence>MRWYMQGLFSGIRTMVSALTACAGVSTGRRTIGFVAVRVWNARAPNYHGAAAKAHGRTEKWSAVLQSLCEASRQRANISPGQYISAASACGKGQQWQWALSLLSELAEAKLRASVFSYSAGVSACERGKQWQRALSLLREMREAKLEPNIIFSYNAGISACEKCEQWQRALALMNEMREGLSRACTGLPYGHLGRTSPDGLGVPETPADAESAHCSPTVKVALDGFADEPRQVMQGHVWSVHPSRKVMRE</sequence>
<evidence type="ECO:0000313" key="5">
    <source>
        <dbReference type="Proteomes" id="UP001189429"/>
    </source>
</evidence>
<dbReference type="EMBL" id="CAUYUJ010010213">
    <property type="protein sequence ID" value="CAK0828801.1"/>
    <property type="molecule type" value="Genomic_DNA"/>
</dbReference>
<dbReference type="PROSITE" id="PS51375">
    <property type="entry name" value="PPR"/>
    <property type="match status" value="1"/>
</dbReference>
<dbReference type="InterPro" id="IPR002885">
    <property type="entry name" value="PPR_rpt"/>
</dbReference>
<dbReference type="Gene3D" id="1.25.40.10">
    <property type="entry name" value="Tetratricopeptide repeat domain"/>
    <property type="match status" value="1"/>
</dbReference>
<organism evidence="4 5">
    <name type="scientific">Prorocentrum cordatum</name>
    <dbReference type="NCBI Taxonomy" id="2364126"/>
    <lineage>
        <taxon>Eukaryota</taxon>
        <taxon>Sar</taxon>
        <taxon>Alveolata</taxon>
        <taxon>Dinophyceae</taxon>
        <taxon>Prorocentrales</taxon>
        <taxon>Prorocentraceae</taxon>
        <taxon>Prorocentrum</taxon>
    </lineage>
</organism>
<evidence type="ECO:0008006" key="6">
    <source>
        <dbReference type="Google" id="ProtNLM"/>
    </source>
</evidence>
<dbReference type="PANTHER" id="PTHR47447:SF17">
    <property type="entry name" value="OS12G0638900 PROTEIN"/>
    <property type="match status" value="1"/>
</dbReference>
<evidence type="ECO:0000313" key="4">
    <source>
        <dbReference type="EMBL" id="CAK0828801.1"/>
    </source>
</evidence>
<comment type="caution">
    <text evidence="4">The sequence shown here is derived from an EMBL/GenBank/DDBJ whole genome shotgun (WGS) entry which is preliminary data.</text>
</comment>
<accession>A0ABN9SA45</accession>
<dbReference type="Proteomes" id="UP001189429">
    <property type="component" value="Unassembled WGS sequence"/>
</dbReference>
<reference evidence="4" key="1">
    <citation type="submission" date="2023-10" db="EMBL/GenBank/DDBJ databases">
        <authorList>
            <person name="Chen Y."/>
            <person name="Shah S."/>
            <person name="Dougan E. K."/>
            <person name="Thang M."/>
            <person name="Chan C."/>
        </authorList>
    </citation>
    <scope>NUCLEOTIDE SEQUENCE [LARGE SCALE GENOMIC DNA]</scope>
</reference>
<feature type="chain" id="PRO_5046255424" description="Pentatricopeptide repeat-containing protein, mitochondrial" evidence="3">
    <location>
        <begin position="19"/>
        <end position="250"/>
    </location>
</feature>
<protein>
    <recommendedName>
        <fullName evidence="6">Pentatricopeptide repeat-containing protein, mitochondrial</fullName>
    </recommendedName>
</protein>
<evidence type="ECO:0000256" key="1">
    <source>
        <dbReference type="ARBA" id="ARBA00022737"/>
    </source>
</evidence>
<gene>
    <name evidence="4" type="ORF">PCOR1329_LOCUS27937</name>
</gene>
<dbReference type="NCBIfam" id="TIGR00756">
    <property type="entry name" value="PPR"/>
    <property type="match status" value="1"/>
</dbReference>
<feature type="repeat" description="PPR" evidence="2">
    <location>
        <begin position="114"/>
        <end position="148"/>
    </location>
</feature>